<proteinExistence type="predicted"/>
<comment type="caution">
    <text evidence="2">The sequence shown here is derived from an EMBL/GenBank/DDBJ whole genome shotgun (WGS) entry which is preliminary data.</text>
</comment>
<feature type="domain" description="Transposase IS4-like" evidence="1">
    <location>
        <begin position="2"/>
        <end position="54"/>
    </location>
</feature>
<sequence>MDSRMLKPLVDEAMQRCRVVGVLGDRGYDTRASFNYLEWRKIDPGIRVRSNSVPRSRGRL</sequence>
<dbReference type="AlphaFoldDB" id="A0A7C5L8L2"/>
<evidence type="ECO:0000313" key="2">
    <source>
        <dbReference type="EMBL" id="HHK69062.1"/>
    </source>
</evidence>
<reference evidence="2" key="1">
    <citation type="journal article" date="2020" name="mSystems">
        <title>Genome- and Community-Level Interaction Insights into Carbon Utilization and Element Cycling Functions of Hydrothermarchaeota in Hydrothermal Sediment.</title>
        <authorList>
            <person name="Zhou Z."/>
            <person name="Liu Y."/>
            <person name="Xu W."/>
            <person name="Pan J."/>
            <person name="Luo Z.H."/>
            <person name="Li M."/>
        </authorList>
    </citation>
    <scope>NUCLEOTIDE SEQUENCE [LARGE SCALE GENOMIC DNA]</scope>
    <source>
        <strain evidence="2">SpSt-1056</strain>
    </source>
</reference>
<name>A0A7C5L8L2_CALS0</name>
<dbReference type="Pfam" id="PF01609">
    <property type="entry name" value="DDE_Tnp_1"/>
    <property type="match status" value="1"/>
</dbReference>
<evidence type="ECO:0000259" key="1">
    <source>
        <dbReference type="Pfam" id="PF01609"/>
    </source>
</evidence>
<gene>
    <name evidence="2" type="ORF">ENM11_07965</name>
</gene>
<dbReference type="GO" id="GO:0003677">
    <property type="term" value="F:DNA binding"/>
    <property type="evidence" value="ECO:0007669"/>
    <property type="project" value="InterPro"/>
</dbReference>
<accession>A0A7C5L8L2</accession>
<dbReference type="GO" id="GO:0006313">
    <property type="term" value="P:DNA transposition"/>
    <property type="evidence" value="ECO:0007669"/>
    <property type="project" value="InterPro"/>
</dbReference>
<dbReference type="EMBL" id="DRWN01000066">
    <property type="protein sequence ID" value="HHK69062.1"/>
    <property type="molecule type" value="Genomic_DNA"/>
</dbReference>
<dbReference type="InterPro" id="IPR002559">
    <property type="entry name" value="Transposase_11"/>
</dbReference>
<protein>
    <recommendedName>
        <fullName evidence="1">Transposase IS4-like domain-containing protein</fullName>
    </recommendedName>
</protein>
<organism evidence="2">
    <name type="scientific">Caldiarchaeum subterraneum</name>
    <dbReference type="NCBI Taxonomy" id="311458"/>
    <lineage>
        <taxon>Archaea</taxon>
        <taxon>Nitrososphaerota</taxon>
        <taxon>Candidatus Caldarchaeales</taxon>
        <taxon>Candidatus Caldarchaeaceae</taxon>
        <taxon>Candidatus Caldarchaeum</taxon>
    </lineage>
</organism>
<dbReference type="GO" id="GO:0004803">
    <property type="term" value="F:transposase activity"/>
    <property type="evidence" value="ECO:0007669"/>
    <property type="project" value="InterPro"/>
</dbReference>